<sequence>MSTMLHACSSSAGMCAVLEAGRRHGESPGAVALARLAQQQLVEGDRSAAAATLREMYAAGHHPPGRLVDLVESAGAGHILAGMRTREMRRLKALGRQSDLMQLFAKLEGIGEAEPSHLNEAMESCSSSLMQRQFTESLVPKNWCSYAIMIERLIAEGRLEQAKALSDLCPEVRVRMEEAATCDSV</sequence>
<comment type="caution">
    <text evidence="1">The sequence shown here is derived from an EMBL/GenBank/DDBJ whole genome shotgun (WGS) entry which is preliminary data.</text>
</comment>
<evidence type="ECO:0000313" key="1">
    <source>
        <dbReference type="EMBL" id="KAK3254897.1"/>
    </source>
</evidence>
<name>A0AAE0KN79_9CHLO</name>
<proteinExistence type="predicted"/>
<gene>
    <name evidence="1" type="ORF">CYMTET_35904</name>
</gene>
<protein>
    <submittedName>
        <fullName evidence="1">Uncharacterized protein</fullName>
    </submittedName>
</protein>
<organism evidence="1 2">
    <name type="scientific">Cymbomonas tetramitiformis</name>
    <dbReference type="NCBI Taxonomy" id="36881"/>
    <lineage>
        <taxon>Eukaryota</taxon>
        <taxon>Viridiplantae</taxon>
        <taxon>Chlorophyta</taxon>
        <taxon>Pyramimonadophyceae</taxon>
        <taxon>Pyramimonadales</taxon>
        <taxon>Pyramimonadaceae</taxon>
        <taxon>Cymbomonas</taxon>
    </lineage>
</organism>
<dbReference type="EMBL" id="LGRX02023070">
    <property type="protein sequence ID" value="KAK3254897.1"/>
    <property type="molecule type" value="Genomic_DNA"/>
</dbReference>
<reference evidence="1 2" key="1">
    <citation type="journal article" date="2015" name="Genome Biol. Evol.">
        <title>Comparative Genomics of a Bacterivorous Green Alga Reveals Evolutionary Causalities and Consequences of Phago-Mixotrophic Mode of Nutrition.</title>
        <authorList>
            <person name="Burns J.A."/>
            <person name="Paasch A."/>
            <person name="Narechania A."/>
            <person name="Kim E."/>
        </authorList>
    </citation>
    <scope>NUCLEOTIDE SEQUENCE [LARGE SCALE GENOMIC DNA]</scope>
    <source>
        <strain evidence="1 2">PLY_AMNH</strain>
    </source>
</reference>
<accession>A0AAE0KN79</accession>
<keyword evidence="2" id="KW-1185">Reference proteome</keyword>
<dbReference type="AlphaFoldDB" id="A0AAE0KN79"/>
<dbReference type="Proteomes" id="UP001190700">
    <property type="component" value="Unassembled WGS sequence"/>
</dbReference>
<evidence type="ECO:0000313" key="2">
    <source>
        <dbReference type="Proteomes" id="UP001190700"/>
    </source>
</evidence>